<dbReference type="PANTHER" id="PTHR23351">
    <property type="entry name" value="FOS TRANSCRIPTION FACTOR-RELATED"/>
    <property type="match status" value="1"/>
</dbReference>
<dbReference type="FunFam" id="1.20.5.170:FF:000006">
    <property type="entry name" value="fos-related antigen 2 isoform X1"/>
    <property type="match status" value="1"/>
</dbReference>
<dbReference type="GeneID" id="106608192"/>
<gene>
    <name evidence="4" type="primary">LOC106608192</name>
</gene>
<sequence length="343" mass="38301">MHLNHSADHETTLRGGKRGQLELSSDAVNSWASSKSQQYPVKMQLPSSSFIPTINAITSSQELQWMIQPAILASKPGHCLRSHPYQPLDISSSLGPGSHTRLGVIRTVGNTHGRSRRSDQLNPAEEERRRLRRERNKLAAAKCRNHRKELTDQLQGETDELEREQASLKTQVERLQEEREKLERVLVLHAPVCLLGCDGHPQAQPLPPLAPTMYPTATSPLAKPLSPPPTIKQEPQEEMLFSFHHHEHCAIKPTYRHVEEYCPSVDCFTTPSMVSCSPAHLVDLSCPMLSHHHPSLGEQDRAESSFREEALPNNLLSKPLPGSDMSLEDGLLGPRFSPTLLTL</sequence>
<dbReference type="InterPro" id="IPR000837">
    <property type="entry name" value="AP-1"/>
</dbReference>
<feature type="compositionally biased region" description="Basic and acidic residues" evidence="1">
    <location>
        <begin position="1"/>
        <end position="12"/>
    </location>
</feature>
<feature type="region of interest" description="Disordered" evidence="1">
    <location>
        <begin position="110"/>
        <end position="131"/>
    </location>
</feature>
<feature type="domain" description="BZIP" evidence="2">
    <location>
        <begin position="126"/>
        <end position="189"/>
    </location>
</feature>
<dbReference type="SMART" id="SM00338">
    <property type="entry name" value="BRLZ"/>
    <property type="match status" value="1"/>
</dbReference>
<dbReference type="GO" id="GO:0000981">
    <property type="term" value="F:DNA-binding transcription factor activity, RNA polymerase II-specific"/>
    <property type="evidence" value="ECO:0007669"/>
    <property type="project" value="TreeGrafter"/>
</dbReference>
<name>A0A1S3SAU0_SALSA</name>
<dbReference type="Pfam" id="PF00170">
    <property type="entry name" value="bZIP_1"/>
    <property type="match status" value="1"/>
</dbReference>
<dbReference type="CDD" id="cd14721">
    <property type="entry name" value="bZIP_Fos"/>
    <property type="match status" value="1"/>
</dbReference>
<dbReference type="Gene3D" id="1.20.5.170">
    <property type="match status" value="1"/>
</dbReference>
<dbReference type="SUPFAM" id="SSF57959">
    <property type="entry name" value="Leucine zipper domain"/>
    <property type="match status" value="1"/>
</dbReference>
<keyword evidence="3" id="KW-1185">Reference proteome</keyword>
<protein>
    <submittedName>
        <fullName evidence="4">Fos-related antigen 2</fullName>
    </submittedName>
</protein>
<dbReference type="PANTHER" id="PTHR23351:SF25">
    <property type="entry name" value="FOS-RELATED ANTIGEN 2"/>
    <property type="match status" value="1"/>
</dbReference>
<dbReference type="Proteomes" id="UP001652741">
    <property type="component" value="Chromosome ssa06"/>
</dbReference>
<evidence type="ECO:0000259" key="2">
    <source>
        <dbReference type="PROSITE" id="PS50217"/>
    </source>
</evidence>
<dbReference type="GO" id="GO:0000978">
    <property type="term" value="F:RNA polymerase II cis-regulatory region sequence-specific DNA binding"/>
    <property type="evidence" value="ECO:0007669"/>
    <property type="project" value="TreeGrafter"/>
</dbReference>
<dbReference type="PROSITE" id="PS50217">
    <property type="entry name" value="BZIP"/>
    <property type="match status" value="1"/>
</dbReference>
<dbReference type="OrthoDB" id="5866312at2759"/>
<dbReference type="GO" id="GO:0005634">
    <property type="term" value="C:nucleus"/>
    <property type="evidence" value="ECO:0007669"/>
    <property type="project" value="TreeGrafter"/>
</dbReference>
<dbReference type="STRING" id="8030.ENSSSAP00000009390"/>
<dbReference type="InterPro" id="IPR004827">
    <property type="entry name" value="bZIP"/>
</dbReference>
<evidence type="ECO:0000313" key="4">
    <source>
        <dbReference type="RefSeq" id="XP_014061466.1"/>
    </source>
</evidence>
<dbReference type="OMA" id="HHEHCAI"/>
<evidence type="ECO:0000313" key="3">
    <source>
        <dbReference type="Proteomes" id="UP001652741"/>
    </source>
</evidence>
<reference evidence="4" key="1">
    <citation type="submission" date="2025-08" db="UniProtKB">
        <authorList>
            <consortium name="RefSeq"/>
        </authorList>
    </citation>
    <scope>IDENTIFICATION</scope>
</reference>
<accession>A0A1S3SAU0</accession>
<dbReference type="Bgee" id="ENSSSAG00000004680">
    <property type="expression patterns" value="Expressed in pituitary gland and 11 other cell types or tissues"/>
</dbReference>
<proteinExistence type="predicted"/>
<organism evidence="3 4">
    <name type="scientific">Salmo salar</name>
    <name type="common">Atlantic salmon</name>
    <dbReference type="NCBI Taxonomy" id="8030"/>
    <lineage>
        <taxon>Eukaryota</taxon>
        <taxon>Metazoa</taxon>
        <taxon>Chordata</taxon>
        <taxon>Craniata</taxon>
        <taxon>Vertebrata</taxon>
        <taxon>Euteleostomi</taxon>
        <taxon>Actinopterygii</taxon>
        <taxon>Neopterygii</taxon>
        <taxon>Teleostei</taxon>
        <taxon>Protacanthopterygii</taxon>
        <taxon>Salmoniformes</taxon>
        <taxon>Salmonidae</taxon>
        <taxon>Salmoninae</taxon>
        <taxon>Salmo</taxon>
    </lineage>
</organism>
<dbReference type="KEGG" id="sasa:106608192"/>
<dbReference type="PaxDb" id="8030-ENSSSAP00000009390"/>
<feature type="region of interest" description="Disordered" evidence="1">
    <location>
        <begin position="1"/>
        <end position="20"/>
    </location>
</feature>
<dbReference type="PRINTS" id="PR00042">
    <property type="entry name" value="LEUZIPPRFOS"/>
</dbReference>
<dbReference type="RefSeq" id="XP_014061466.1">
    <property type="nucleotide sequence ID" value="XM_014205991.2"/>
</dbReference>
<dbReference type="AlphaFoldDB" id="A0A1S3SAU0"/>
<evidence type="ECO:0000256" key="1">
    <source>
        <dbReference type="SAM" id="MobiDB-lite"/>
    </source>
</evidence>
<dbReference type="InterPro" id="IPR046347">
    <property type="entry name" value="bZIP_sf"/>
</dbReference>